<evidence type="ECO:0000256" key="4">
    <source>
        <dbReference type="ARBA" id="ARBA00023002"/>
    </source>
</evidence>
<evidence type="ECO:0000256" key="3">
    <source>
        <dbReference type="ARBA" id="ARBA00022827"/>
    </source>
</evidence>
<dbReference type="RefSeq" id="WP_209749636.1">
    <property type="nucleotide sequence ID" value="NZ_JBHSMH010000042.1"/>
</dbReference>
<dbReference type="PANTHER" id="PTHR10961:SF7">
    <property type="entry name" value="FAD DEPENDENT OXIDOREDUCTASE DOMAIN-CONTAINING PROTEIN"/>
    <property type="match status" value="1"/>
</dbReference>
<protein>
    <submittedName>
        <fullName evidence="6">N-methyl-L-tryptophan oxidase</fullName>
        <ecNumber evidence="6">1.5.3.2</ecNumber>
    </submittedName>
</protein>
<dbReference type="Gene3D" id="3.30.9.10">
    <property type="entry name" value="D-Amino Acid Oxidase, subunit A, domain 2"/>
    <property type="match status" value="1"/>
</dbReference>
<evidence type="ECO:0000256" key="1">
    <source>
        <dbReference type="ARBA" id="ARBA00001974"/>
    </source>
</evidence>
<dbReference type="NCBIfam" id="NF008425">
    <property type="entry name" value="PRK11259.1"/>
    <property type="match status" value="1"/>
</dbReference>
<keyword evidence="3" id="KW-0274">FAD</keyword>
<evidence type="ECO:0000313" key="6">
    <source>
        <dbReference type="EMBL" id="MFC5469853.1"/>
    </source>
</evidence>
<dbReference type="Proteomes" id="UP001596105">
    <property type="component" value="Unassembled WGS sequence"/>
</dbReference>
<evidence type="ECO:0000259" key="5">
    <source>
        <dbReference type="Pfam" id="PF01266"/>
    </source>
</evidence>
<dbReference type="SUPFAM" id="SSF51905">
    <property type="entry name" value="FAD/NAD(P)-binding domain"/>
    <property type="match status" value="1"/>
</dbReference>
<keyword evidence="2" id="KW-0285">Flavoprotein</keyword>
<gene>
    <name evidence="6" type="primary">solA</name>
    <name evidence="6" type="ORF">ACFPPD_14055</name>
</gene>
<dbReference type="EMBL" id="JBHSMH010000042">
    <property type="protein sequence ID" value="MFC5469853.1"/>
    <property type="molecule type" value="Genomic_DNA"/>
</dbReference>
<dbReference type="InterPro" id="IPR006076">
    <property type="entry name" value="FAD-dep_OxRdtase"/>
</dbReference>
<keyword evidence="4 6" id="KW-0560">Oxidoreductase</keyword>
<organism evidence="6 7">
    <name type="scientific">Cohnella suwonensis</name>
    <dbReference type="NCBI Taxonomy" id="696072"/>
    <lineage>
        <taxon>Bacteria</taxon>
        <taxon>Bacillati</taxon>
        <taxon>Bacillota</taxon>
        <taxon>Bacilli</taxon>
        <taxon>Bacillales</taxon>
        <taxon>Paenibacillaceae</taxon>
        <taxon>Cohnella</taxon>
    </lineage>
</organism>
<dbReference type="InterPro" id="IPR045170">
    <property type="entry name" value="MTOX"/>
</dbReference>
<dbReference type="InterPro" id="IPR036188">
    <property type="entry name" value="FAD/NAD-bd_sf"/>
</dbReference>
<dbReference type="GO" id="GO:0050131">
    <property type="term" value="F:N-methyl-L-amino-acid oxidase activity"/>
    <property type="evidence" value="ECO:0007669"/>
    <property type="project" value="UniProtKB-EC"/>
</dbReference>
<sequence>MRQLYDVIVVGAGSMGMSAGYELAKRGMRTLLIDAFDPPHDKGSHHGEPRLIRHAYGGGPTYVKLAIRADERWRELEEETGEKLLVRSGVLNVADPDVYKFGVRFGDAEDHGVRIEALDAEEIRHRWPGVRVPDRYRAMYEPDAGYLYSEKCVSAYRRLAKESGARILTDTFVTGIHAGAAFVTVSTKDVTYTASHVVLSAGAWYRSFASLIDAPIRAVRKVVGWFEPNGSAADGAYDAGTFPGFTFGDASGGYYGFPSIGGAGVKIGRHDGGIPWEPGEPFAPFGAYPDDEADLRLALETFLPAAAGKLMRGTACKYELTPDDDFLIDVHPEYPNIVLAGGFSGHGFKFASAIGELIADRIEYGRWGRDLSIFSFGRFAGQGHSRTGARTGT</sequence>
<comment type="cofactor">
    <cofactor evidence="1">
        <name>FAD</name>
        <dbReference type="ChEBI" id="CHEBI:57692"/>
    </cofactor>
</comment>
<evidence type="ECO:0000256" key="2">
    <source>
        <dbReference type="ARBA" id="ARBA00022630"/>
    </source>
</evidence>
<proteinExistence type="predicted"/>
<dbReference type="SUPFAM" id="SSF54373">
    <property type="entry name" value="FAD-linked reductases, C-terminal domain"/>
    <property type="match status" value="1"/>
</dbReference>
<evidence type="ECO:0000313" key="7">
    <source>
        <dbReference type="Proteomes" id="UP001596105"/>
    </source>
</evidence>
<keyword evidence="7" id="KW-1185">Reference proteome</keyword>
<feature type="domain" description="FAD dependent oxidoreductase" evidence="5">
    <location>
        <begin position="6"/>
        <end position="361"/>
    </location>
</feature>
<accession>A0ABW0LZ39</accession>
<name>A0ABW0LZ39_9BACL</name>
<dbReference type="EC" id="1.5.3.2" evidence="6"/>
<dbReference type="PANTHER" id="PTHR10961">
    <property type="entry name" value="PEROXISOMAL SARCOSINE OXIDASE"/>
    <property type="match status" value="1"/>
</dbReference>
<reference evidence="7" key="1">
    <citation type="journal article" date="2019" name="Int. J. Syst. Evol. Microbiol.">
        <title>The Global Catalogue of Microorganisms (GCM) 10K type strain sequencing project: providing services to taxonomists for standard genome sequencing and annotation.</title>
        <authorList>
            <consortium name="The Broad Institute Genomics Platform"/>
            <consortium name="The Broad Institute Genome Sequencing Center for Infectious Disease"/>
            <person name="Wu L."/>
            <person name="Ma J."/>
        </authorList>
    </citation>
    <scope>NUCLEOTIDE SEQUENCE [LARGE SCALE GENOMIC DNA]</scope>
    <source>
        <strain evidence="7">CCUG 57113</strain>
    </source>
</reference>
<comment type="caution">
    <text evidence="6">The sequence shown here is derived from an EMBL/GenBank/DDBJ whole genome shotgun (WGS) entry which is preliminary data.</text>
</comment>
<dbReference type="Gene3D" id="3.50.50.60">
    <property type="entry name" value="FAD/NAD(P)-binding domain"/>
    <property type="match status" value="1"/>
</dbReference>
<dbReference type="Pfam" id="PF01266">
    <property type="entry name" value="DAO"/>
    <property type="match status" value="1"/>
</dbReference>